<dbReference type="GO" id="GO:0051301">
    <property type="term" value="P:cell division"/>
    <property type="evidence" value="ECO:0007669"/>
    <property type="project" value="UniProtKB-KW"/>
</dbReference>
<dbReference type="PANTHER" id="PTHR23076">
    <property type="entry name" value="METALLOPROTEASE M41 FTSH"/>
    <property type="match status" value="1"/>
</dbReference>
<evidence type="ECO:0000256" key="4">
    <source>
        <dbReference type="RuleBase" id="RU003651"/>
    </source>
</evidence>
<dbReference type="SUPFAM" id="SSF140990">
    <property type="entry name" value="FtsH protease domain-like"/>
    <property type="match status" value="1"/>
</dbReference>
<dbReference type="GO" id="GO:0006508">
    <property type="term" value="P:proteolysis"/>
    <property type="evidence" value="ECO:0007669"/>
    <property type="project" value="UniProtKB-KW"/>
</dbReference>
<evidence type="ECO:0000256" key="1">
    <source>
        <dbReference type="ARBA" id="ARBA00022741"/>
    </source>
</evidence>
<evidence type="ECO:0000313" key="8">
    <source>
        <dbReference type="Proteomes" id="UP000503447"/>
    </source>
</evidence>
<evidence type="ECO:0000259" key="6">
    <source>
        <dbReference type="SMART" id="SM00382"/>
    </source>
</evidence>
<keyword evidence="7" id="KW-0645">Protease</keyword>
<dbReference type="GO" id="GO:0004176">
    <property type="term" value="F:ATP-dependent peptidase activity"/>
    <property type="evidence" value="ECO:0007669"/>
    <property type="project" value="InterPro"/>
</dbReference>
<dbReference type="GO" id="GO:0005524">
    <property type="term" value="F:ATP binding"/>
    <property type="evidence" value="ECO:0007669"/>
    <property type="project" value="UniProtKB-KW"/>
</dbReference>
<dbReference type="KEGG" id="ftj:FTUN_6926"/>
<dbReference type="InterPro" id="IPR027417">
    <property type="entry name" value="P-loop_NTPase"/>
</dbReference>
<dbReference type="Pfam" id="PF01434">
    <property type="entry name" value="Peptidase_M41"/>
    <property type="match status" value="1"/>
</dbReference>
<accession>A0A6M5Z107</accession>
<evidence type="ECO:0000313" key="7">
    <source>
        <dbReference type="EMBL" id="QJW99320.1"/>
    </source>
</evidence>
<dbReference type="GO" id="GO:0005886">
    <property type="term" value="C:plasma membrane"/>
    <property type="evidence" value="ECO:0007669"/>
    <property type="project" value="TreeGrafter"/>
</dbReference>
<protein>
    <submittedName>
        <fullName evidence="7">Cell division-associated, ATP-dependent zinc metalloprotease FtsH</fullName>
    </submittedName>
</protein>
<organism evidence="7 8">
    <name type="scientific">Frigoriglobus tundricola</name>
    <dbReference type="NCBI Taxonomy" id="2774151"/>
    <lineage>
        <taxon>Bacteria</taxon>
        <taxon>Pseudomonadati</taxon>
        <taxon>Planctomycetota</taxon>
        <taxon>Planctomycetia</taxon>
        <taxon>Gemmatales</taxon>
        <taxon>Gemmataceae</taxon>
        <taxon>Frigoriglobus</taxon>
    </lineage>
</organism>
<dbReference type="SMART" id="SM00382">
    <property type="entry name" value="AAA"/>
    <property type="match status" value="1"/>
</dbReference>
<evidence type="ECO:0000256" key="5">
    <source>
        <dbReference type="SAM" id="MobiDB-lite"/>
    </source>
</evidence>
<dbReference type="SUPFAM" id="SSF52540">
    <property type="entry name" value="P-loop containing nucleoside triphosphate hydrolases"/>
    <property type="match status" value="1"/>
</dbReference>
<dbReference type="Gene3D" id="1.20.58.760">
    <property type="entry name" value="Peptidase M41"/>
    <property type="match status" value="1"/>
</dbReference>
<feature type="domain" description="AAA+ ATPase" evidence="6">
    <location>
        <begin position="287"/>
        <end position="424"/>
    </location>
</feature>
<dbReference type="InterPro" id="IPR003959">
    <property type="entry name" value="ATPase_AAA_core"/>
</dbReference>
<keyword evidence="7" id="KW-0482">Metalloprotease</keyword>
<dbReference type="GO" id="GO:0030163">
    <property type="term" value="P:protein catabolic process"/>
    <property type="evidence" value="ECO:0007669"/>
    <property type="project" value="TreeGrafter"/>
</dbReference>
<keyword evidence="2 4" id="KW-0067">ATP-binding</keyword>
<evidence type="ECO:0000256" key="2">
    <source>
        <dbReference type="ARBA" id="ARBA00022840"/>
    </source>
</evidence>
<keyword evidence="7" id="KW-0131">Cell cycle</keyword>
<keyword evidence="1 4" id="KW-0547">Nucleotide-binding</keyword>
<sequence length="744" mass="82619">MSITITEKDLPTSLTPVEAVEAAYSQELAEVASKLVRGLPTLIECDKELAPYLFMNVRDRLRQAKLQCIYLDGRQRDPQQGAIPQGLIGTMISQLRDAVRGATERRVVVLPHLDLLTTSQGGLTSEAREVIPLLYENPELVWLGFKDPSFSLPKVIENLFPHWLSILGTSRNRLRHLITQKESRKFGRDFSPWQLYKYVSGVNAVRLRRLLSTLEGEDYPADPKRAYAQVRQATLTGHMEIPAVDLDKDIGGYTKVKAKLKSEILDTLSKRDRATDAEEVARLEELIPRGMIFWGPPGTGKTYFAKAIAASIGAAITIVSGPELKSKWVGESEENLRQIFHKARQSAPSIIVFDELDSFATARGTYTGSGVEHSMVNQLLTEMDGFHKDELVFVVGTTNFVESLDPALLRPGRFEFHIHIPYPDDDDRRAIFEIYNKKMKLQFTDAAMEYATHRTGNRYMTPTGTAFSGDHLNAICRAVARLRMRENVKGATDPKLIEKALTEFDEKVELHEKDLPVVATHEAGHFLVSIFCPHHAPPEKVTIQSDMPWAPFFTQFKHEKKRIGMSRSEMLDILTVLYGGIEAERVLVGDVSTGASGMGSPGSDLFRASELAELIVEVCGMSNLAAPLRSFHDHEGKRVVLSGSMAEAIDRQVNTIIVEAQAKAAAILAKHKADLVKIRDELMEKKTIEGERTREIIDELRARYPKDVGAPGPEVKLGSGAGTTAETASANGTEKKPAKKKDGE</sequence>
<dbReference type="GO" id="GO:0016887">
    <property type="term" value="F:ATP hydrolysis activity"/>
    <property type="evidence" value="ECO:0007669"/>
    <property type="project" value="InterPro"/>
</dbReference>
<dbReference type="EMBL" id="CP053452">
    <property type="protein sequence ID" value="QJW99320.1"/>
    <property type="molecule type" value="Genomic_DNA"/>
</dbReference>
<dbReference type="Gene3D" id="3.40.50.300">
    <property type="entry name" value="P-loop containing nucleotide triphosphate hydrolases"/>
    <property type="match status" value="1"/>
</dbReference>
<feature type="compositionally biased region" description="Low complexity" evidence="5">
    <location>
        <begin position="722"/>
        <end position="732"/>
    </location>
</feature>
<keyword evidence="7" id="KW-0132">Cell division</keyword>
<dbReference type="RefSeq" id="WP_171474302.1">
    <property type="nucleotide sequence ID" value="NZ_CP053452.2"/>
</dbReference>
<dbReference type="PANTHER" id="PTHR23076:SF97">
    <property type="entry name" value="ATP-DEPENDENT ZINC METALLOPROTEASE YME1L1"/>
    <property type="match status" value="1"/>
</dbReference>
<name>A0A6M5Z107_9BACT</name>
<feature type="region of interest" description="Disordered" evidence="5">
    <location>
        <begin position="704"/>
        <end position="744"/>
    </location>
</feature>
<keyword evidence="8" id="KW-1185">Reference proteome</keyword>
<dbReference type="Pfam" id="PF00004">
    <property type="entry name" value="AAA"/>
    <property type="match status" value="1"/>
</dbReference>
<dbReference type="Gene3D" id="1.10.8.60">
    <property type="match status" value="1"/>
</dbReference>
<feature type="compositionally biased region" description="Basic and acidic residues" evidence="5">
    <location>
        <begin position="733"/>
        <end position="744"/>
    </location>
</feature>
<comment type="similarity">
    <text evidence="4">Belongs to the AAA ATPase family.</text>
</comment>
<dbReference type="InterPro" id="IPR003960">
    <property type="entry name" value="ATPase_AAA_CS"/>
</dbReference>
<dbReference type="InterPro" id="IPR037219">
    <property type="entry name" value="Peptidase_M41-like"/>
</dbReference>
<gene>
    <name evidence="7" type="ORF">FTUN_6926</name>
</gene>
<dbReference type="AlphaFoldDB" id="A0A6M5Z107"/>
<keyword evidence="3" id="KW-0175">Coiled coil</keyword>
<dbReference type="GO" id="GO:0004222">
    <property type="term" value="F:metalloendopeptidase activity"/>
    <property type="evidence" value="ECO:0007669"/>
    <property type="project" value="InterPro"/>
</dbReference>
<proteinExistence type="inferred from homology"/>
<dbReference type="PROSITE" id="PS00674">
    <property type="entry name" value="AAA"/>
    <property type="match status" value="1"/>
</dbReference>
<reference evidence="8" key="1">
    <citation type="submission" date="2020-05" db="EMBL/GenBank/DDBJ databases">
        <title>Frigoriglobus tundricola gen. nov., sp. nov., a psychrotolerant cellulolytic planctomycete of the family Gemmataceae with two divergent copies of 16S rRNA gene.</title>
        <authorList>
            <person name="Kulichevskaya I.S."/>
            <person name="Ivanova A.A."/>
            <person name="Naumoff D.G."/>
            <person name="Beletsky A.V."/>
            <person name="Rijpstra W.I.C."/>
            <person name="Sinninghe Damste J.S."/>
            <person name="Mardanov A.V."/>
            <person name="Ravin N.V."/>
            <person name="Dedysh S.N."/>
        </authorList>
    </citation>
    <scope>NUCLEOTIDE SEQUENCE [LARGE SCALE GENOMIC DNA]</scope>
    <source>
        <strain evidence="8">PL17</strain>
    </source>
</reference>
<dbReference type="FunFam" id="3.40.50.300:FF:001025">
    <property type="entry name" value="ATPase family, AAA domain-containing 2B"/>
    <property type="match status" value="1"/>
</dbReference>
<dbReference type="Proteomes" id="UP000503447">
    <property type="component" value="Chromosome"/>
</dbReference>
<evidence type="ECO:0000256" key="3">
    <source>
        <dbReference type="ARBA" id="ARBA00023054"/>
    </source>
</evidence>
<dbReference type="InterPro" id="IPR003593">
    <property type="entry name" value="AAA+_ATPase"/>
</dbReference>
<keyword evidence="7" id="KW-0378">Hydrolase</keyword>
<dbReference type="InterPro" id="IPR000642">
    <property type="entry name" value="Peptidase_M41"/>
</dbReference>